<evidence type="ECO:0000313" key="1">
    <source>
        <dbReference type="EMBL" id="GIO33123.1"/>
    </source>
</evidence>
<dbReference type="Proteomes" id="UP000679779">
    <property type="component" value="Unassembled WGS sequence"/>
</dbReference>
<dbReference type="EMBL" id="BORQ01000005">
    <property type="protein sequence ID" value="GIO33123.1"/>
    <property type="molecule type" value="Genomic_DNA"/>
</dbReference>
<organism evidence="1 2">
    <name type="scientific">Paenibacillus albilobatus</name>
    <dbReference type="NCBI Taxonomy" id="2716884"/>
    <lineage>
        <taxon>Bacteria</taxon>
        <taxon>Bacillati</taxon>
        <taxon>Bacillota</taxon>
        <taxon>Bacilli</taxon>
        <taxon>Bacillales</taxon>
        <taxon>Paenibacillaceae</taxon>
        <taxon>Paenibacillus</taxon>
    </lineage>
</organism>
<accession>A0A919XMZ3</accession>
<dbReference type="AlphaFoldDB" id="A0A919XMZ3"/>
<sequence>MTKQEKKAETEVVAAKKQGQAPEQLIYIGPTLPNGLSRFALFRGGKPAYLQTTLERIPELDALFVSVTEFTKRQVEVYQVGTALHAAYQMVTEKMKEGI</sequence>
<proteinExistence type="predicted"/>
<evidence type="ECO:0000313" key="2">
    <source>
        <dbReference type="Proteomes" id="UP000679779"/>
    </source>
</evidence>
<gene>
    <name evidence="1" type="ORF">J2TS6_42640</name>
</gene>
<protein>
    <submittedName>
        <fullName evidence="1">Uncharacterized protein</fullName>
    </submittedName>
</protein>
<comment type="caution">
    <text evidence="1">The sequence shown here is derived from an EMBL/GenBank/DDBJ whole genome shotgun (WGS) entry which is preliminary data.</text>
</comment>
<keyword evidence="2" id="KW-1185">Reference proteome</keyword>
<dbReference type="RefSeq" id="WP_212958294.1">
    <property type="nucleotide sequence ID" value="NZ_BORQ01000005.1"/>
</dbReference>
<reference evidence="1" key="1">
    <citation type="submission" date="2021-03" db="EMBL/GenBank/DDBJ databases">
        <title>Antimicrobial resistance genes in bacteria isolated from Japanese honey, and their potential for conferring macrolide and lincosamide resistance in the American foulbrood pathogen Paenibacillus larvae.</title>
        <authorList>
            <person name="Okamoto M."/>
            <person name="Kumagai M."/>
            <person name="Kanamori H."/>
            <person name="Takamatsu D."/>
        </authorList>
    </citation>
    <scope>NUCLEOTIDE SEQUENCE</scope>
    <source>
        <strain evidence="1">J2TS6</strain>
    </source>
</reference>
<name>A0A919XMZ3_9BACL</name>